<keyword evidence="3" id="KW-1185">Reference proteome</keyword>
<organism evidence="2 3">
    <name type="scientific">Pseudorhizobium tarimense</name>
    <dbReference type="NCBI Taxonomy" id="1079109"/>
    <lineage>
        <taxon>Bacteria</taxon>
        <taxon>Pseudomonadati</taxon>
        <taxon>Pseudomonadota</taxon>
        <taxon>Alphaproteobacteria</taxon>
        <taxon>Hyphomicrobiales</taxon>
        <taxon>Rhizobiaceae</taxon>
        <taxon>Rhizobium/Agrobacterium group</taxon>
        <taxon>Pseudorhizobium</taxon>
    </lineage>
</organism>
<evidence type="ECO:0000256" key="1">
    <source>
        <dbReference type="SAM" id="SignalP"/>
    </source>
</evidence>
<comment type="caution">
    <text evidence="2">The sequence shown here is derived from an EMBL/GenBank/DDBJ whole genome shotgun (WGS) entry which is preliminary data.</text>
</comment>
<dbReference type="EMBL" id="JBEPLJ010000006">
    <property type="protein sequence ID" value="MET3585800.1"/>
    <property type="molecule type" value="Genomic_DNA"/>
</dbReference>
<reference evidence="2 3" key="1">
    <citation type="submission" date="2024-06" db="EMBL/GenBank/DDBJ databases">
        <title>Genomic Encyclopedia of Type Strains, Phase IV (KMG-IV): sequencing the most valuable type-strain genomes for metagenomic binning, comparative biology and taxonomic classification.</title>
        <authorList>
            <person name="Goeker M."/>
        </authorList>
    </citation>
    <scope>NUCLEOTIDE SEQUENCE [LARGE SCALE GENOMIC DNA]</scope>
    <source>
        <strain evidence="2 3">DSM 105042</strain>
    </source>
</reference>
<feature type="signal peptide" evidence="1">
    <location>
        <begin position="1"/>
        <end position="20"/>
    </location>
</feature>
<evidence type="ECO:0000313" key="2">
    <source>
        <dbReference type="EMBL" id="MET3585800.1"/>
    </source>
</evidence>
<gene>
    <name evidence="2" type="ORF">ABID21_001909</name>
</gene>
<accession>A0ABV2H5H9</accession>
<evidence type="ECO:0000313" key="3">
    <source>
        <dbReference type="Proteomes" id="UP001549031"/>
    </source>
</evidence>
<proteinExistence type="predicted"/>
<protein>
    <recommendedName>
        <fullName evidence="4">DUF930 domain-containing protein</fullName>
    </recommendedName>
</protein>
<feature type="chain" id="PRO_5046082491" description="DUF930 domain-containing protein" evidence="1">
    <location>
        <begin position="21"/>
        <end position="139"/>
    </location>
</feature>
<keyword evidence="1" id="KW-0732">Signal</keyword>
<sequence length="139" mass="14715">MFYGAAVSACSVLAISNASAASILSAAQQKVISKGINELKAEEERTLANGWPDAKKVAELICRPLALTELKRSFKEADRVFLGTDDPATLVLESDELLTGTGEVRAGDDWIPLKFACGLNPETGAATSFEAIPTTDGRQ</sequence>
<evidence type="ECO:0008006" key="4">
    <source>
        <dbReference type="Google" id="ProtNLM"/>
    </source>
</evidence>
<dbReference type="RefSeq" id="WP_247243722.1">
    <property type="nucleotide sequence ID" value="NZ_JALJRA010000006.1"/>
</dbReference>
<name>A0ABV2H5H9_9HYPH</name>
<dbReference type="Proteomes" id="UP001549031">
    <property type="component" value="Unassembled WGS sequence"/>
</dbReference>